<proteinExistence type="predicted"/>
<evidence type="ECO:0000256" key="1">
    <source>
        <dbReference type="SAM" id="SignalP"/>
    </source>
</evidence>
<dbReference type="Proteomes" id="UP001241935">
    <property type="component" value="Unassembled WGS sequence"/>
</dbReference>
<reference evidence="2" key="2">
    <citation type="submission" date="2023-04" db="EMBL/GenBank/DDBJ databases">
        <title>The environmental microbiomes in feedlot watering bowls are a reservoir of florfenicol resistance for bovine respiratory disease pathogens.</title>
        <authorList>
            <person name="Kos D.W."/>
            <person name="Ruzzini A.C."/>
            <person name="Schreiner B."/>
            <person name="Jelinski M.D."/>
        </authorList>
    </citation>
    <scope>NUCLEOTIDE SEQUENCE</scope>
    <source>
        <strain evidence="2">WB3</strain>
    </source>
</reference>
<accession>A0AAW6UQS8</accession>
<dbReference type="Proteomes" id="UP000555322">
    <property type="component" value="Unassembled WGS sequence"/>
</dbReference>
<dbReference type="EMBL" id="JABERJ010000019">
    <property type="protein sequence ID" value="NNH26472.1"/>
    <property type="molecule type" value="Genomic_DNA"/>
</dbReference>
<feature type="signal peptide" evidence="1">
    <location>
        <begin position="1"/>
        <end position="22"/>
    </location>
</feature>
<dbReference type="RefSeq" id="WP_171536408.1">
    <property type="nucleotide sequence ID" value="NZ_JABERJ010000019.1"/>
</dbReference>
<dbReference type="EMBL" id="JASKNE010000001">
    <property type="protein sequence ID" value="MDK1684097.1"/>
    <property type="molecule type" value="Genomic_DNA"/>
</dbReference>
<keyword evidence="4" id="KW-1185">Reference proteome</keyword>
<dbReference type="AlphaFoldDB" id="A0AAW6UQS8"/>
<keyword evidence="1" id="KW-0732">Signal</keyword>
<gene>
    <name evidence="3" type="ORF">HLH15_08280</name>
    <name evidence="2" type="ORF">QOR41_09620</name>
</gene>
<name>A0AAW6UQS8_9GAMM</name>
<organism evidence="2 5">
    <name type="scientific">Acinetobacter terrestris</name>
    <dbReference type="NCBI Taxonomy" id="2529843"/>
    <lineage>
        <taxon>Bacteria</taxon>
        <taxon>Pseudomonadati</taxon>
        <taxon>Pseudomonadota</taxon>
        <taxon>Gammaproteobacteria</taxon>
        <taxon>Moraxellales</taxon>
        <taxon>Moraxellaceae</taxon>
        <taxon>Acinetobacter</taxon>
        <taxon>Acinetobacter Taxon 24</taxon>
    </lineage>
</organism>
<evidence type="ECO:0000313" key="2">
    <source>
        <dbReference type="EMBL" id="MDK1684097.1"/>
    </source>
</evidence>
<protein>
    <submittedName>
        <fullName evidence="2">Uncharacterized protein</fullName>
    </submittedName>
</protein>
<evidence type="ECO:0000313" key="4">
    <source>
        <dbReference type="Proteomes" id="UP000555322"/>
    </source>
</evidence>
<reference evidence="3 4" key="1">
    <citation type="submission" date="2020-04" db="EMBL/GenBank/DDBJ databases">
        <title>Acinetobacter Taxon 24.</title>
        <authorList>
            <person name="Nemec A."/>
            <person name="Radolfova-Krizova L."/>
            <person name="Higgins P.G."/>
            <person name="Spanelova P."/>
        </authorList>
    </citation>
    <scope>NUCLEOTIDE SEQUENCE [LARGE SCALE GENOMIC DNA]</scope>
    <source>
        <strain evidence="3 4">ANC 5084</strain>
    </source>
</reference>
<evidence type="ECO:0000313" key="3">
    <source>
        <dbReference type="EMBL" id="NNH26472.1"/>
    </source>
</evidence>
<comment type="caution">
    <text evidence="2">The sequence shown here is derived from an EMBL/GenBank/DDBJ whole genome shotgun (WGS) entry which is preliminary data.</text>
</comment>
<feature type="chain" id="PRO_5044003644" evidence="1">
    <location>
        <begin position="23"/>
        <end position="477"/>
    </location>
</feature>
<sequence length="477" mass="51032">MKKKLLSGLIFAAFNLTNYTCAMMPLDDNELSKVDGQALLNLENSSDASQGLNFHKLSIAALMELNVNIKTLQLGCGGTNNSYKVGCDIDISNLSLSGLNTTSDSNGSPTFGGEGRAATSASITNPFIEFAIKGNTAATREVAGFRLGAQNIMGLLTLGTENGQNPSDGIQSFTGYMKMAQTQGEARTKATKFGNTDAEKIKGNIEVNMLVSKPNRTFTSKPFTDGQVTEGHTGITVPSMLVNFTMPETIVTGSRLKSATVSGIRSSIPTIPLAAAESGKNLPDTVITVPDFSKDQLYVEFPGLIGDSIGNHAFFKMLPGSSLDNLNMDITFEQALSMIHNIPLNGTGGYLSLQNQNVKWQGTDAADIARPGWWMSFKDPIQLGYLKTQDEVDISHVLPQVATAITDFLLKPENLINVSFFEAIGSLVSQPVEKKLNINVGGFTSYNGGTPAALTLTDKILQNQKVPTNCFGGHKFC</sequence>
<evidence type="ECO:0000313" key="5">
    <source>
        <dbReference type="Proteomes" id="UP001241935"/>
    </source>
</evidence>